<dbReference type="InterPro" id="IPR011009">
    <property type="entry name" value="Kinase-like_dom_sf"/>
</dbReference>
<dbReference type="InterPro" id="IPR002575">
    <property type="entry name" value="Aminoglycoside_PTrfase"/>
</dbReference>
<reference evidence="2 3" key="1">
    <citation type="submission" date="2019-03" db="EMBL/GenBank/DDBJ databases">
        <title>Draft genome sequences of novel Actinobacteria.</title>
        <authorList>
            <person name="Sahin N."/>
            <person name="Ay H."/>
            <person name="Saygin H."/>
        </authorList>
    </citation>
    <scope>NUCLEOTIDE SEQUENCE [LARGE SCALE GENOMIC DNA]</scope>
    <source>
        <strain evidence="2 3">JCM 13523</strain>
    </source>
</reference>
<keyword evidence="3" id="KW-1185">Reference proteome</keyword>
<dbReference type="RefSeq" id="WP_132169896.1">
    <property type="nucleotide sequence ID" value="NZ_SMKX01000060.1"/>
</dbReference>
<dbReference type="Pfam" id="PF01636">
    <property type="entry name" value="APH"/>
    <property type="match status" value="1"/>
</dbReference>
<dbReference type="Gene3D" id="1.10.510.10">
    <property type="entry name" value="Transferase(Phosphotransferase) domain 1"/>
    <property type="match status" value="1"/>
</dbReference>
<proteinExistence type="predicted"/>
<name>A0A4R4ZHI3_9ACTN</name>
<evidence type="ECO:0000313" key="3">
    <source>
        <dbReference type="Proteomes" id="UP000295124"/>
    </source>
</evidence>
<sequence length="282" mass="30222">MNAVFRLDRAGVVVRMAPIASSDVVDRVAKVATAFGRLGLPTARLAPGMSEPVAEGSWIATVWTLLPQAPGRRHDSVDLAGPLRAIHALPEIDVELPGWDPLGQISGLLSKAASLAGADHGFLSDWATREFGLSLDQVLDHLRDKCSELAVDLEAVEWTLPRSVIHGDAHAGNLLDDLSGRVVIGDLDSVSIGPPEWDLIPAAHGALRFGDDPAQHRAFARTYGLDVSASPAWDVLRRVRELQLVTSVIPDLRGRPGVASELARRLASTLTGAVGENWNRYT</sequence>
<protein>
    <submittedName>
        <fullName evidence="2">DUF2252 domain-containing protein</fullName>
    </submittedName>
</protein>
<dbReference type="SUPFAM" id="SSF56112">
    <property type="entry name" value="Protein kinase-like (PK-like)"/>
    <property type="match status" value="1"/>
</dbReference>
<gene>
    <name evidence="2" type="ORF">E1263_20925</name>
</gene>
<accession>A0A4R4ZHI3</accession>
<organism evidence="2 3">
    <name type="scientific">Kribbella antibiotica</name>
    <dbReference type="NCBI Taxonomy" id="190195"/>
    <lineage>
        <taxon>Bacteria</taxon>
        <taxon>Bacillati</taxon>
        <taxon>Actinomycetota</taxon>
        <taxon>Actinomycetes</taxon>
        <taxon>Propionibacteriales</taxon>
        <taxon>Kribbellaceae</taxon>
        <taxon>Kribbella</taxon>
    </lineage>
</organism>
<dbReference type="OrthoDB" id="3723194at2"/>
<dbReference type="Proteomes" id="UP000295124">
    <property type="component" value="Unassembled WGS sequence"/>
</dbReference>
<dbReference type="AlphaFoldDB" id="A0A4R4ZHI3"/>
<dbReference type="EMBL" id="SMKX01000060">
    <property type="protein sequence ID" value="TDD58023.1"/>
    <property type="molecule type" value="Genomic_DNA"/>
</dbReference>
<feature type="domain" description="Aminoglycoside phosphotransferase" evidence="1">
    <location>
        <begin position="5"/>
        <end position="237"/>
    </location>
</feature>
<evidence type="ECO:0000259" key="1">
    <source>
        <dbReference type="Pfam" id="PF01636"/>
    </source>
</evidence>
<comment type="caution">
    <text evidence="2">The sequence shown here is derived from an EMBL/GenBank/DDBJ whole genome shotgun (WGS) entry which is preliminary data.</text>
</comment>
<evidence type="ECO:0000313" key="2">
    <source>
        <dbReference type="EMBL" id="TDD58023.1"/>
    </source>
</evidence>